<evidence type="ECO:0000313" key="2">
    <source>
        <dbReference type="EMBL" id="MBB4145529.1"/>
    </source>
</evidence>
<organism evidence="2 3">
    <name type="scientific">Rhizobium rhizoryzae</name>
    <dbReference type="NCBI Taxonomy" id="451876"/>
    <lineage>
        <taxon>Bacteria</taxon>
        <taxon>Pseudomonadati</taxon>
        <taxon>Pseudomonadota</taxon>
        <taxon>Alphaproteobacteria</taxon>
        <taxon>Hyphomicrobiales</taxon>
        <taxon>Rhizobiaceae</taxon>
        <taxon>Rhizobium/Agrobacterium group</taxon>
        <taxon>Rhizobium</taxon>
    </lineage>
</organism>
<dbReference type="InterPro" id="IPR005532">
    <property type="entry name" value="SUMF_dom"/>
</dbReference>
<dbReference type="SUPFAM" id="SSF56436">
    <property type="entry name" value="C-type lectin-like"/>
    <property type="match status" value="1"/>
</dbReference>
<dbReference type="PANTHER" id="PTHR23150">
    <property type="entry name" value="SULFATASE MODIFYING FACTOR 1, 2"/>
    <property type="match status" value="1"/>
</dbReference>
<proteinExistence type="predicted"/>
<dbReference type="AlphaFoldDB" id="A0A7W6PT05"/>
<dbReference type="RefSeq" id="WP_165131781.1">
    <property type="nucleotide sequence ID" value="NZ_CP049249.1"/>
</dbReference>
<feature type="domain" description="Sulfatase-modifying factor enzyme-like" evidence="1">
    <location>
        <begin position="62"/>
        <end position="279"/>
    </location>
</feature>
<dbReference type="InterPro" id="IPR051043">
    <property type="entry name" value="Sulfatase_Mod_Factor_Kinase"/>
</dbReference>
<sequence>MTTGTSSIRSIALPAILLVALSGGVASQVKSLTFAARDSSVESSPTISVLPHEFSYRQDGEFYRNGFAVNAPLLKVEGKGIPLTIMKYQVSEADYERCVEVRRCNPADRSVSARSNFPATGMSFDDATAYAAWLSEATGEQWRLPTDREMAMAAGEKFPDDALGVDTDTTNPAIRWLADYDRETRRKPMDARPQPAGSFGEAESGLADFAGNIWEWTSTCHRRVELGSNAGATKQDVACGVYVTVGRHRSPMSSFVREPKSGGCAVGTPPANLGFRLVRDEPWLARLRRHLPDWI</sequence>
<accession>A0A7W6PT05</accession>
<reference evidence="2 3" key="1">
    <citation type="submission" date="2020-08" db="EMBL/GenBank/DDBJ databases">
        <title>Genomic Encyclopedia of Type Strains, Phase IV (KMG-IV): sequencing the most valuable type-strain genomes for metagenomic binning, comparative biology and taxonomic classification.</title>
        <authorList>
            <person name="Goeker M."/>
        </authorList>
    </citation>
    <scope>NUCLEOTIDE SEQUENCE [LARGE SCALE GENOMIC DNA]</scope>
    <source>
        <strain evidence="2 3">DSM 29514</strain>
    </source>
</reference>
<dbReference type="InterPro" id="IPR042095">
    <property type="entry name" value="SUMF_sf"/>
</dbReference>
<name>A0A7W6PT05_9HYPH</name>
<dbReference type="Gene3D" id="3.90.1580.10">
    <property type="entry name" value="paralog of FGE (formylglycine-generating enzyme)"/>
    <property type="match status" value="1"/>
</dbReference>
<evidence type="ECO:0000313" key="3">
    <source>
        <dbReference type="Proteomes" id="UP000519897"/>
    </source>
</evidence>
<gene>
    <name evidence="2" type="ORF">GGQ72_004093</name>
</gene>
<dbReference type="InterPro" id="IPR016187">
    <property type="entry name" value="CTDL_fold"/>
</dbReference>
<dbReference type="PANTHER" id="PTHR23150:SF19">
    <property type="entry name" value="FORMYLGLYCINE-GENERATING ENZYME"/>
    <property type="match status" value="1"/>
</dbReference>
<protein>
    <submittedName>
        <fullName evidence="2">Formylglycine-generating enzyme required for sulfatase activity</fullName>
    </submittedName>
</protein>
<evidence type="ECO:0000259" key="1">
    <source>
        <dbReference type="Pfam" id="PF03781"/>
    </source>
</evidence>
<comment type="caution">
    <text evidence="2">The sequence shown here is derived from an EMBL/GenBank/DDBJ whole genome shotgun (WGS) entry which is preliminary data.</text>
</comment>
<dbReference type="GO" id="GO:0120147">
    <property type="term" value="F:formylglycine-generating oxidase activity"/>
    <property type="evidence" value="ECO:0007669"/>
    <property type="project" value="TreeGrafter"/>
</dbReference>
<dbReference type="Pfam" id="PF03781">
    <property type="entry name" value="FGE-sulfatase"/>
    <property type="match status" value="1"/>
</dbReference>
<dbReference type="EMBL" id="JACIEC010000008">
    <property type="protein sequence ID" value="MBB4145529.1"/>
    <property type="molecule type" value="Genomic_DNA"/>
</dbReference>
<dbReference type="Proteomes" id="UP000519897">
    <property type="component" value="Unassembled WGS sequence"/>
</dbReference>
<keyword evidence="3" id="KW-1185">Reference proteome</keyword>